<sequence>MLLVTTALLPFLTVAQVNSVTFGKNKLQYKKYNWKFYQTPNFNTYFNQGGLELGKFAAQVAEDELASIEDAVEYSLQRRANLIIYNTYDDYKTSNIGGELDVQNAGGLTKLVNNKVILYYDGNHNNFRRQVREGIARILVDNILFGDDIGEIASNQALLDLPKWLTDGYVSYIAEPWNAEKDDQLRDIMLSSKYKNFYQFAFDKPLVAGHSFWYYISERYKKENVTYFLYLARLYKNLNTASQRIAKKKFKEVLKDFMTYEEDKYIKDLKQRRNAPRGRLGIVEDVAKKDVYKFQPNPNPRNNSYAVVQFKKGHYSVKFVDGNYDEHILLGYGVKTYAGDINPNYPILAWDGKGSRLLVIYWREGKTYMFVYDAVARIKRFKQEIKGFEQILDAGFMLDANTLLLSAVKNGHSDIFSYRIDNERVKQITNDIYDDLDPTFVSFPNRSGIIFASNRPLGDYTSSDTVLPSRNKFNIFLVDINNQSEFKQITRLTNMKFGDARFPMQYNTNHFTFVSDENGIKNRWAGFFSTARDGLDTLYQIGDEILRNPSNKEIDSTLNAWQKSEPDSISYFQVFKDSTYTFPITNYQSNLLETRIAGNNGQVSEVRREGDLKFLYKLRVDSATLRKRNVTARPTDYMKKRMQEDRVSEERTIIQPTPRPATDPKNNVFQNEFEEERPARPVTPPAGGVTTPAAPVAKSTPVATMKESVLQKAGLFNYKYKFSSDYVLAGISNNILINRFQPYQGGALPVQLNNGSDFNWSLRVGVSDLMEDIKIAGGFRFGNNLSDKDVFMTFENLRRRLDWGLTYFRSTTEDYYGMYKGSSAGLNFFKNKLFTNLYQVNLSYPLDEVRSIRANVGYRTDRLAIRPFSIFDGQPVQEGLAIPDTVAKTLVSHLEFVYDNTINPAQNIWNGLRYKVYGDFYKSISKSTPETGTNVFNVGFDARHYLKIYRNFIWAVRAAGDFSFGNQKIIYYLGGVDGWLGPKYNQYPAPAADQNYVYQSLAVNMRGFKQNIANGNNAVVMNSELRLPVFSTLFSKPINSAFIRNFQLVQFFDLGTAWAGGFKNIERPTSYFVTMRDDPQLGQVPEEGNPLTVKLRAGGIGPFAGGYGFGARTTVLGYFLKFDLGYPMGTLFKNPVYYFALGLDF</sequence>
<dbReference type="AlphaFoldDB" id="A0A4Q1D5Z4"/>
<keyword evidence="3" id="KW-1185">Reference proteome</keyword>
<evidence type="ECO:0000313" key="3">
    <source>
        <dbReference type="Proteomes" id="UP000290545"/>
    </source>
</evidence>
<dbReference type="InterPro" id="IPR011042">
    <property type="entry name" value="6-blade_b-propeller_TolB-like"/>
</dbReference>
<dbReference type="EMBL" id="SDHZ01000002">
    <property type="protein sequence ID" value="RXK83972.1"/>
    <property type="molecule type" value="Genomic_DNA"/>
</dbReference>
<organism evidence="2 3">
    <name type="scientific">Filimonas effusa</name>
    <dbReference type="NCBI Taxonomy" id="2508721"/>
    <lineage>
        <taxon>Bacteria</taxon>
        <taxon>Pseudomonadati</taxon>
        <taxon>Bacteroidota</taxon>
        <taxon>Chitinophagia</taxon>
        <taxon>Chitinophagales</taxon>
        <taxon>Chitinophagaceae</taxon>
        <taxon>Filimonas</taxon>
    </lineage>
</organism>
<feature type="region of interest" description="Disordered" evidence="1">
    <location>
        <begin position="675"/>
        <end position="695"/>
    </location>
</feature>
<feature type="compositionally biased region" description="Low complexity" evidence="1">
    <location>
        <begin position="685"/>
        <end position="695"/>
    </location>
</feature>
<proteinExistence type="predicted"/>
<reference evidence="2 3" key="1">
    <citation type="submission" date="2019-01" db="EMBL/GenBank/DDBJ databases">
        <title>Filimonas sp. strain TTM-71.</title>
        <authorList>
            <person name="Chen W.-M."/>
        </authorList>
    </citation>
    <scope>NUCLEOTIDE SEQUENCE [LARGE SCALE GENOMIC DNA]</scope>
    <source>
        <strain evidence="2 3">TTM-71</strain>
    </source>
</reference>
<evidence type="ECO:0000256" key="1">
    <source>
        <dbReference type="SAM" id="MobiDB-lite"/>
    </source>
</evidence>
<accession>A0A4Q1D5Z4</accession>
<gene>
    <name evidence="2" type="ORF">ESB13_15450</name>
</gene>
<dbReference type="OrthoDB" id="9760276at2"/>
<dbReference type="SUPFAM" id="SSF82171">
    <property type="entry name" value="DPP6 N-terminal domain-like"/>
    <property type="match status" value="1"/>
</dbReference>
<evidence type="ECO:0008006" key="4">
    <source>
        <dbReference type="Google" id="ProtNLM"/>
    </source>
</evidence>
<comment type="caution">
    <text evidence="2">The sequence shown here is derived from an EMBL/GenBank/DDBJ whole genome shotgun (WGS) entry which is preliminary data.</text>
</comment>
<protein>
    <recommendedName>
        <fullName evidence="4">Bacterial surface antigen (D15) domain-containing protein</fullName>
    </recommendedName>
</protein>
<dbReference type="Gene3D" id="2.120.10.30">
    <property type="entry name" value="TolB, C-terminal domain"/>
    <property type="match status" value="1"/>
</dbReference>
<dbReference type="Proteomes" id="UP000290545">
    <property type="component" value="Unassembled WGS sequence"/>
</dbReference>
<evidence type="ECO:0000313" key="2">
    <source>
        <dbReference type="EMBL" id="RXK83972.1"/>
    </source>
</evidence>
<name>A0A4Q1D5Z4_9BACT</name>